<dbReference type="GO" id="GO:0071555">
    <property type="term" value="P:cell wall organization"/>
    <property type="evidence" value="ECO:0007669"/>
    <property type="project" value="UniProtKB-UniRule"/>
</dbReference>
<evidence type="ECO:0000313" key="11">
    <source>
        <dbReference type="Proteomes" id="UP001193389"/>
    </source>
</evidence>
<evidence type="ECO:0000313" key="10">
    <source>
        <dbReference type="EMBL" id="BBE19644.1"/>
    </source>
</evidence>
<dbReference type="RefSeq" id="WP_318347869.1">
    <property type="nucleotide sequence ID" value="NZ_AP018694.1"/>
</dbReference>
<dbReference type="GO" id="GO:0016740">
    <property type="term" value="F:transferase activity"/>
    <property type="evidence" value="ECO:0007669"/>
    <property type="project" value="UniProtKB-KW"/>
</dbReference>
<keyword evidence="4 7" id="KW-0133">Cell shape</keyword>
<dbReference type="AlphaFoldDB" id="A0A5K7SEG0"/>
<keyword evidence="8" id="KW-0472">Membrane</keyword>
<proteinExistence type="inferred from homology"/>
<evidence type="ECO:0000256" key="4">
    <source>
        <dbReference type="ARBA" id="ARBA00022960"/>
    </source>
</evidence>
<dbReference type="InterPro" id="IPR038063">
    <property type="entry name" value="Transpep_catalytic_dom"/>
</dbReference>
<keyword evidence="8" id="KW-1133">Transmembrane helix</keyword>
<dbReference type="SUPFAM" id="SSF141523">
    <property type="entry name" value="L,D-transpeptidase catalytic domain-like"/>
    <property type="match status" value="1"/>
</dbReference>
<dbReference type="PROSITE" id="PS52029">
    <property type="entry name" value="LD_TPASE"/>
    <property type="match status" value="1"/>
</dbReference>
<dbReference type="Gene3D" id="2.40.440.10">
    <property type="entry name" value="L,D-transpeptidase catalytic domain-like"/>
    <property type="match status" value="1"/>
</dbReference>
<dbReference type="GO" id="GO:0008360">
    <property type="term" value="P:regulation of cell shape"/>
    <property type="evidence" value="ECO:0007669"/>
    <property type="project" value="UniProtKB-UniRule"/>
</dbReference>
<dbReference type="GO" id="GO:0018104">
    <property type="term" value="P:peptidoglycan-protein cross-linking"/>
    <property type="evidence" value="ECO:0007669"/>
    <property type="project" value="TreeGrafter"/>
</dbReference>
<dbReference type="GO" id="GO:0005576">
    <property type="term" value="C:extracellular region"/>
    <property type="evidence" value="ECO:0007669"/>
    <property type="project" value="TreeGrafter"/>
</dbReference>
<accession>A0A5K7SEG0</accession>
<organism evidence="10 11">
    <name type="scientific">Aquipluma nitroreducens</name>
    <dbReference type="NCBI Taxonomy" id="2010828"/>
    <lineage>
        <taxon>Bacteria</taxon>
        <taxon>Pseudomonadati</taxon>
        <taxon>Bacteroidota</taxon>
        <taxon>Bacteroidia</taxon>
        <taxon>Marinilabiliales</taxon>
        <taxon>Prolixibacteraceae</taxon>
        <taxon>Aquipluma</taxon>
    </lineage>
</organism>
<reference evidence="10" key="1">
    <citation type="journal article" date="2020" name="Int. J. Syst. Evol. Microbiol.">
        <title>Aquipluma nitroreducens gen. nov. sp. nov., a novel facultatively anaerobic bacterium isolated from a freshwater lake.</title>
        <authorList>
            <person name="Watanabe M."/>
            <person name="Kojima H."/>
            <person name="Fukui M."/>
        </authorList>
    </citation>
    <scope>NUCLEOTIDE SEQUENCE</scope>
    <source>
        <strain evidence="10">MeG22</strain>
    </source>
</reference>
<dbReference type="EMBL" id="AP018694">
    <property type="protein sequence ID" value="BBE19644.1"/>
    <property type="molecule type" value="Genomic_DNA"/>
</dbReference>
<name>A0A5K7SEG0_9BACT</name>
<feature type="active site" description="Nucleophile" evidence="7">
    <location>
        <position position="196"/>
    </location>
</feature>
<keyword evidence="11" id="KW-1185">Reference proteome</keyword>
<dbReference type="PANTHER" id="PTHR30582">
    <property type="entry name" value="L,D-TRANSPEPTIDASE"/>
    <property type="match status" value="1"/>
</dbReference>
<sequence length="220" mass="24672">MIRNFFIYLAVLIVGILFFASMVLFAIPAFQESTLALTGLSSSSSGSGEAGTDKESIEADVNKLQKRLDSFTPTNAYMVVNTSDNHFFLYKGKQLIRDGVCSTGKNEKLVSAERKYEHVFYTPFGVRKVLRKATNPVWKKPDWAFIEDGMPIPSANDPSRWETGTLGAYKMEIGDGYMIHGTIYKRRMGMSVTHGCIRLLDDDLEAVYKAMEVGSKVYIY</sequence>
<dbReference type="CDD" id="cd16913">
    <property type="entry name" value="YkuD_like"/>
    <property type="match status" value="1"/>
</dbReference>
<keyword evidence="6 7" id="KW-0961">Cell wall biogenesis/degradation</keyword>
<evidence type="ECO:0000256" key="7">
    <source>
        <dbReference type="PROSITE-ProRule" id="PRU01373"/>
    </source>
</evidence>
<dbReference type="InterPro" id="IPR005490">
    <property type="entry name" value="LD_TPept_cat_dom"/>
</dbReference>
<dbReference type="Pfam" id="PF03734">
    <property type="entry name" value="YkuD"/>
    <property type="match status" value="1"/>
</dbReference>
<feature type="active site" description="Proton donor/acceptor" evidence="7">
    <location>
        <position position="180"/>
    </location>
</feature>
<evidence type="ECO:0000256" key="6">
    <source>
        <dbReference type="ARBA" id="ARBA00023316"/>
    </source>
</evidence>
<dbReference type="KEGG" id="anf:AQPE_3831"/>
<evidence type="ECO:0000259" key="9">
    <source>
        <dbReference type="PROSITE" id="PS52029"/>
    </source>
</evidence>
<comment type="similarity">
    <text evidence="2">Belongs to the YkuD family.</text>
</comment>
<gene>
    <name evidence="10" type="ORF">AQPE_3831</name>
</gene>
<protein>
    <submittedName>
        <fullName evidence="10">ErfK/YbiS/YcfS/YnhG</fullName>
    </submittedName>
</protein>
<comment type="pathway">
    <text evidence="1 7">Cell wall biogenesis; peptidoglycan biosynthesis.</text>
</comment>
<evidence type="ECO:0000256" key="8">
    <source>
        <dbReference type="SAM" id="Phobius"/>
    </source>
</evidence>
<evidence type="ECO:0000256" key="2">
    <source>
        <dbReference type="ARBA" id="ARBA00005992"/>
    </source>
</evidence>
<dbReference type="Proteomes" id="UP001193389">
    <property type="component" value="Chromosome"/>
</dbReference>
<evidence type="ECO:0000256" key="5">
    <source>
        <dbReference type="ARBA" id="ARBA00022984"/>
    </source>
</evidence>
<dbReference type="UniPathway" id="UPA00219"/>
<dbReference type="GO" id="GO:0071972">
    <property type="term" value="F:peptidoglycan L,D-transpeptidase activity"/>
    <property type="evidence" value="ECO:0007669"/>
    <property type="project" value="TreeGrafter"/>
</dbReference>
<feature type="transmembrane region" description="Helical" evidence="8">
    <location>
        <begin position="6"/>
        <end position="27"/>
    </location>
</feature>
<keyword evidence="5 7" id="KW-0573">Peptidoglycan synthesis</keyword>
<evidence type="ECO:0000256" key="1">
    <source>
        <dbReference type="ARBA" id="ARBA00004752"/>
    </source>
</evidence>
<dbReference type="InterPro" id="IPR050979">
    <property type="entry name" value="LD-transpeptidase"/>
</dbReference>
<evidence type="ECO:0000256" key="3">
    <source>
        <dbReference type="ARBA" id="ARBA00022679"/>
    </source>
</evidence>
<feature type="domain" description="L,D-TPase catalytic" evidence="9">
    <location>
        <begin position="76"/>
        <end position="220"/>
    </location>
</feature>
<keyword evidence="3" id="KW-0808">Transferase</keyword>
<keyword evidence="8" id="KW-0812">Transmembrane</keyword>